<proteinExistence type="predicted"/>
<accession>A0A0A9E4S1</accession>
<dbReference type="EMBL" id="GBRH01205000">
    <property type="protein sequence ID" value="JAD92895.1"/>
    <property type="molecule type" value="Transcribed_RNA"/>
</dbReference>
<sequence length="61" mass="6548">MVRSSGNASKVLISETSVLIILQAELLIWSGVTSAAFDLNVVLLFLLPVRLMFIATSSVLV</sequence>
<name>A0A0A9E4S1_ARUDO</name>
<reference evidence="1" key="2">
    <citation type="journal article" date="2015" name="Data Brief">
        <title>Shoot transcriptome of the giant reed, Arundo donax.</title>
        <authorList>
            <person name="Barrero R.A."/>
            <person name="Guerrero F.D."/>
            <person name="Moolhuijzen P."/>
            <person name="Goolsby J.A."/>
            <person name="Tidwell J."/>
            <person name="Bellgard S.E."/>
            <person name="Bellgard M.I."/>
        </authorList>
    </citation>
    <scope>NUCLEOTIDE SEQUENCE</scope>
    <source>
        <tissue evidence="1">Shoot tissue taken approximately 20 cm above the soil surface</tissue>
    </source>
</reference>
<protein>
    <submittedName>
        <fullName evidence="1">Uncharacterized protein</fullName>
    </submittedName>
</protein>
<evidence type="ECO:0000313" key="1">
    <source>
        <dbReference type="EMBL" id="JAD92895.1"/>
    </source>
</evidence>
<organism evidence="1">
    <name type="scientific">Arundo donax</name>
    <name type="common">Giant reed</name>
    <name type="synonym">Donax arundinaceus</name>
    <dbReference type="NCBI Taxonomy" id="35708"/>
    <lineage>
        <taxon>Eukaryota</taxon>
        <taxon>Viridiplantae</taxon>
        <taxon>Streptophyta</taxon>
        <taxon>Embryophyta</taxon>
        <taxon>Tracheophyta</taxon>
        <taxon>Spermatophyta</taxon>
        <taxon>Magnoliopsida</taxon>
        <taxon>Liliopsida</taxon>
        <taxon>Poales</taxon>
        <taxon>Poaceae</taxon>
        <taxon>PACMAD clade</taxon>
        <taxon>Arundinoideae</taxon>
        <taxon>Arundineae</taxon>
        <taxon>Arundo</taxon>
    </lineage>
</organism>
<dbReference type="AlphaFoldDB" id="A0A0A9E4S1"/>
<reference evidence="1" key="1">
    <citation type="submission" date="2014-09" db="EMBL/GenBank/DDBJ databases">
        <authorList>
            <person name="Magalhaes I.L.F."/>
            <person name="Oliveira U."/>
            <person name="Santos F.R."/>
            <person name="Vidigal T.H.D.A."/>
            <person name="Brescovit A.D."/>
            <person name="Santos A.J."/>
        </authorList>
    </citation>
    <scope>NUCLEOTIDE SEQUENCE</scope>
    <source>
        <tissue evidence="1">Shoot tissue taken approximately 20 cm above the soil surface</tissue>
    </source>
</reference>